<dbReference type="InterPro" id="IPR013761">
    <property type="entry name" value="SAM/pointed_sf"/>
</dbReference>
<dbReference type="STRING" id="1884261.A0A5C3Q9J6"/>
<dbReference type="Gene3D" id="2.30.29.30">
    <property type="entry name" value="Pleckstrin-homology domain (PH domain)/Phosphotyrosine-binding domain (PTB)"/>
    <property type="match status" value="1"/>
</dbReference>
<dbReference type="InterPro" id="IPR011993">
    <property type="entry name" value="PH-like_dom_sf"/>
</dbReference>
<feature type="compositionally biased region" description="Basic and acidic residues" evidence="3">
    <location>
        <begin position="122"/>
        <end position="134"/>
    </location>
</feature>
<dbReference type="Pfam" id="PF00169">
    <property type="entry name" value="PH"/>
    <property type="match status" value="1"/>
</dbReference>
<dbReference type="EMBL" id="ML178854">
    <property type="protein sequence ID" value="TFK96848.1"/>
    <property type="molecule type" value="Genomic_DNA"/>
</dbReference>
<feature type="domain" description="PH" evidence="5">
    <location>
        <begin position="1042"/>
        <end position="1140"/>
    </location>
</feature>
<feature type="compositionally biased region" description="Low complexity" evidence="3">
    <location>
        <begin position="107"/>
        <end position="116"/>
    </location>
</feature>
<feature type="compositionally biased region" description="Polar residues" evidence="3">
    <location>
        <begin position="412"/>
        <end position="423"/>
    </location>
</feature>
<reference evidence="7 8" key="1">
    <citation type="journal article" date="2019" name="Nat. Ecol. Evol.">
        <title>Megaphylogeny resolves global patterns of mushroom evolution.</title>
        <authorList>
            <person name="Varga T."/>
            <person name="Krizsan K."/>
            <person name="Foldi C."/>
            <person name="Dima B."/>
            <person name="Sanchez-Garcia M."/>
            <person name="Sanchez-Ramirez S."/>
            <person name="Szollosi G.J."/>
            <person name="Szarkandi J.G."/>
            <person name="Papp V."/>
            <person name="Albert L."/>
            <person name="Andreopoulos W."/>
            <person name="Angelini C."/>
            <person name="Antonin V."/>
            <person name="Barry K.W."/>
            <person name="Bougher N.L."/>
            <person name="Buchanan P."/>
            <person name="Buyck B."/>
            <person name="Bense V."/>
            <person name="Catcheside P."/>
            <person name="Chovatia M."/>
            <person name="Cooper J."/>
            <person name="Damon W."/>
            <person name="Desjardin D."/>
            <person name="Finy P."/>
            <person name="Geml J."/>
            <person name="Haridas S."/>
            <person name="Hughes K."/>
            <person name="Justo A."/>
            <person name="Karasinski D."/>
            <person name="Kautmanova I."/>
            <person name="Kiss B."/>
            <person name="Kocsube S."/>
            <person name="Kotiranta H."/>
            <person name="LaButti K.M."/>
            <person name="Lechner B.E."/>
            <person name="Liimatainen K."/>
            <person name="Lipzen A."/>
            <person name="Lukacs Z."/>
            <person name="Mihaltcheva S."/>
            <person name="Morgado L.N."/>
            <person name="Niskanen T."/>
            <person name="Noordeloos M.E."/>
            <person name="Ohm R.A."/>
            <person name="Ortiz-Santana B."/>
            <person name="Ovrebo C."/>
            <person name="Racz N."/>
            <person name="Riley R."/>
            <person name="Savchenko A."/>
            <person name="Shiryaev A."/>
            <person name="Soop K."/>
            <person name="Spirin V."/>
            <person name="Szebenyi C."/>
            <person name="Tomsovsky M."/>
            <person name="Tulloss R.E."/>
            <person name="Uehling J."/>
            <person name="Grigoriev I.V."/>
            <person name="Vagvolgyi C."/>
            <person name="Papp T."/>
            <person name="Martin F.M."/>
            <person name="Miettinen O."/>
            <person name="Hibbett D.S."/>
            <person name="Nagy L.G."/>
        </authorList>
    </citation>
    <scope>NUCLEOTIDE SEQUENCE [LARGE SCALE GENOMIC DNA]</scope>
    <source>
        <strain evidence="7 8">CBS 309.79</strain>
    </source>
</reference>
<dbReference type="OrthoDB" id="73680at2759"/>
<dbReference type="InterPro" id="IPR001452">
    <property type="entry name" value="SH3_domain"/>
</dbReference>
<evidence type="ECO:0000256" key="2">
    <source>
        <dbReference type="PROSITE-ProRule" id="PRU00192"/>
    </source>
</evidence>
<gene>
    <name evidence="7" type="ORF">BDV98DRAFT_575518</name>
</gene>
<dbReference type="InterPro" id="IPR050670">
    <property type="entry name" value="STAM"/>
</dbReference>
<dbReference type="SMART" id="SM00233">
    <property type="entry name" value="PH"/>
    <property type="match status" value="1"/>
</dbReference>
<dbReference type="CDD" id="cd09535">
    <property type="entry name" value="SAM_BOI-like_fungal"/>
    <property type="match status" value="1"/>
</dbReference>
<evidence type="ECO:0000256" key="3">
    <source>
        <dbReference type="SAM" id="MobiDB-lite"/>
    </source>
</evidence>
<accession>A0A5C3Q9J6</accession>
<dbReference type="SUPFAM" id="SSF50044">
    <property type="entry name" value="SH3-domain"/>
    <property type="match status" value="1"/>
</dbReference>
<dbReference type="Gene3D" id="1.10.150.50">
    <property type="entry name" value="Transcription Factor, Ets-1"/>
    <property type="match status" value="1"/>
</dbReference>
<feature type="region of interest" description="Disordered" evidence="3">
    <location>
        <begin position="1166"/>
        <end position="1197"/>
    </location>
</feature>
<dbReference type="SUPFAM" id="SSF50729">
    <property type="entry name" value="PH domain-like"/>
    <property type="match status" value="1"/>
</dbReference>
<feature type="compositionally biased region" description="Low complexity" evidence="3">
    <location>
        <begin position="426"/>
        <end position="459"/>
    </location>
</feature>
<feature type="compositionally biased region" description="Basic and acidic residues" evidence="3">
    <location>
        <begin position="808"/>
        <end position="843"/>
    </location>
</feature>
<feature type="compositionally biased region" description="Basic and acidic residues" evidence="3">
    <location>
        <begin position="1184"/>
        <end position="1197"/>
    </location>
</feature>
<dbReference type="PROSITE" id="PS50003">
    <property type="entry name" value="PH_DOMAIN"/>
    <property type="match status" value="1"/>
</dbReference>
<proteinExistence type="predicted"/>
<evidence type="ECO:0000259" key="5">
    <source>
        <dbReference type="PROSITE" id="PS50003"/>
    </source>
</evidence>
<feature type="compositionally biased region" description="Gly residues" evidence="3">
    <location>
        <begin position="506"/>
        <end position="521"/>
    </location>
</feature>
<feature type="compositionally biased region" description="Polar residues" evidence="3">
    <location>
        <begin position="921"/>
        <end position="947"/>
    </location>
</feature>
<protein>
    <recommendedName>
        <fullName evidence="9">PH domain-containing protein</fullName>
    </recommendedName>
</protein>
<feature type="compositionally biased region" description="Polar residues" evidence="3">
    <location>
        <begin position="669"/>
        <end position="683"/>
    </location>
</feature>
<feature type="compositionally biased region" description="Polar residues" evidence="3">
    <location>
        <begin position="795"/>
        <end position="806"/>
    </location>
</feature>
<evidence type="ECO:0008006" key="9">
    <source>
        <dbReference type="Google" id="ProtNLM"/>
    </source>
</evidence>
<keyword evidence="8" id="KW-1185">Reference proteome</keyword>
<feature type="compositionally biased region" description="Low complexity" evidence="3">
    <location>
        <begin position="77"/>
        <end position="94"/>
    </location>
</feature>
<feature type="region of interest" description="Disordered" evidence="3">
    <location>
        <begin position="1237"/>
        <end position="1276"/>
    </location>
</feature>
<dbReference type="Pfam" id="PF07647">
    <property type="entry name" value="SAM_2"/>
    <property type="match status" value="1"/>
</dbReference>
<dbReference type="Proteomes" id="UP000305067">
    <property type="component" value="Unassembled WGS sequence"/>
</dbReference>
<name>A0A5C3Q9J6_9AGAR</name>
<feature type="compositionally biased region" description="Basic and acidic residues" evidence="3">
    <location>
        <begin position="212"/>
        <end position="222"/>
    </location>
</feature>
<feature type="region of interest" description="Disordered" evidence="3">
    <location>
        <begin position="774"/>
        <end position="1026"/>
    </location>
</feature>
<feature type="region of interest" description="Disordered" evidence="3">
    <location>
        <begin position="500"/>
        <end position="533"/>
    </location>
</feature>
<feature type="compositionally biased region" description="Acidic residues" evidence="3">
    <location>
        <begin position="288"/>
        <end position="299"/>
    </location>
</feature>
<dbReference type="InterPro" id="IPR001660">
    <property type="entry name" value="SAM"/>
</dbReference>
<feature type="region of interest" description="Disordered" evidence="3">
    <location>
        <begin position="186"/>
        <end position="222"/>
    </location>
</feature>
<dbReference type="PANTHER" id="PTHR45929:SF7">
    <property type="entry name" value="LAS SEVENTEEN-BINDING PROTEIN 1"/>
    <property type="match status" value="1"/>
</dbReference>
<dbReference type="PROSITE" id="PS50002">
    <property type="entry name" value="SH3"/>
    <property type="match status" value="1"/>
</dbReference>
<dbReference type="InterPro" id="IPR036028">
    <property type="entry name" value="SH3-like_dom_sf"/>
</dbReference>
<sequence>MATIDVVYALHDFGAENEDELSFKSGDKIEVVEKDDEFGDGWWQGHIGNGKVGLFPRDYTTPNPPPGALKAPEIQPSASTSTATSNSTILPSLSEEPEETSPPSPPRGTSHGTSTPQFQLNDQEHKETSTDHQHRPQSTIDPVASRSSISTEPGGEVMKATMTDVQAALDDFDRRSANSRTISFVSERDFTENETDDDHSDLGEGSAGWHKGAREKLAEKAKKALEEAEKMERMIDEQQREHTMNMGLSWQRLVNPPIEVEMSDESEGEDDDDELRRRLGSQSSVDGIAEESEPEEDEDPRSYFRGLAASRTESRHDDDDELDLEDGLKTATRSSFPVAHAEESFPADHPPAQAQSPYQSQQSLARSASPSTTHESSTVNGTPIPASLILLPHSDAQSSVDITTDSTKHHSLTGTSPASTTPPIAQPLEQPQTQTQLHSLSPTTSPLPISSALPISPISMTHGGVERELTNTSSSGPAVPPPMVITTTTPMVTAMETPMATAENNGSGGGSAGPNGSGSGSAGPSMSERKHPSEWGVNEVIEWLKARGFDQDTSDKFIEQEITGDVLLELDANLLKSEIGIMAFGKRVRIANAIAELRRPPSINYDSQSFIGGGSVGGGSIPYTPSSLGFSQHQQHVNGNGSGNGSVGGYTAGTPPPVARALGFGNGHSRGQSMQSSLGSPFSSMAMPMATGQPSSLAGGEDTSANADANSVRAGSDSGVVPGKGARRPSQLILSPSDGALNATAAMGEADKDKGALSESELPSAMSMRRRLFGRSHDSGVSSKSSKEHKDRDSISVTGSPLSTASFKIKEELRKSKEADSPKSPKKDKDKERERDKEQEKDQYYQQASSKAEPEAVARPRTKGRKSVDNAGKSSDRLSLFGIGGGKGRKPVPRYSSVEEEPEKEKESAKSSSGISLSRLYGSQNRRSGRSSTGGDISTPRNAEFATSSKSSDKHASMSPPPREPQVLRKRTSSTTTAGTAGQGAGDQSPIGNGNGGPSPVQQRPAASAAASVPSPIPEAEPASSPLGQLKIGQSILEQIGHADHYGWMRKKGDRYNNWKLRYFVLKGPHMYCLRSNSKTETKIKGYINIIGYKVVVDENINPGKYGFRIVHDNDKPHAFSSEEKGAVREWMKAIMKATIGRDYTKAVISSCNIPTIPLVVAQAMNPAPRPPSPTQRAATQRAMRRENPHQLSSRDARVLMGLSNGGEAGKDADEQSRTKLESFFSSQTVNTIEESIKSARQDVPMSESTNGDADGSSVSAGLRPPRPSREFRRASAVSSITTLTQADEQLIEWVNRRLPPHLRIQDPTTGPLLGGLGLLRLAEAIKGRPLSPPVPDSAFPVDNDDDTLDGLFRLFDFLLDNDVKMGSVSINDVRQGKPEKILQLMKALKAWEDKRRTIAESIGKGSVHMGAFMAPVGQRA</sequence>
<dbReference type="SUPFAM" id="SSF47769">
    <property type="entry name" value="SAM/Pointed domain"/>
    <property type="match status" value="1"/>
</dbReference>
<dbReference type="SMART" id="SM00454">
    <property type="entry name" value="SAM"/>
    <property type="match status" value="1"/>
</dbReference>
<dbReference type="CDD" id="cd13316">
    <property type="entry name" value="PH_Boi"/>
    <property type="match status" value="1"/>
</dbReference>
<dbReference type="SMART" id="SM00326">
    <property type="entry name" value="SH3"/>
    <property type="match status" value="1"/>
</dbReference>
<dbReference type="Pfam" id="PF00018">
    <property type="entry name" value="SH3_1"/>
    <property type="match status" value="1"/>
</dbReference>
<evidence type="ECO:0000313" key="7">
    <source>
        <dbReference type="EMBL" id="TFK96848.1"/>
    </source>
</evidence>
<feature type="compositionally biased region" description="Low complexity" evidence="3">
    <location>
        <begin position="350"/>
        <end position="365"/>
    </location>
</feature>
<dbReference type="Gene3D" id="2.30.30.40">
    <property type="entry name" value="SH3 Domains"/>
    <property type="match status" value="1"/>
</dbReference>
<evidence type="ECO:0000313" key="8">
    <source>
        <dbReference type="Proteomes" id="UP000305067"/>
    </source>
</evidence>
<feature type="compositionally biased region" description="Low complexity" evidence="3">
    <location>
        <begin position="998"/>
        <end position="1026"/>
    </location>
</feature>
<feature type="compositionally biased region" description="Polar residues" evidence="3">
    <location>
        <begin position="366"/>
        <end position="381"/>
    </location>
</feature>
<dbReference type="CDD" id="cd00174">
    <property type="entry name" value="SH3"/>
    <property type="match status" value="1"/>
</dbReference>
<evidence type="ECO:0000256" key="1">
    <source>
        <dbReference type="ARBA" id="ARBA00022443"/>
    </source>
</evidence>
<dbReference type="PRINTS" id="PR00452">
    <property type="entry name" value="SH3DOMAIN"/>
</dbReference>
<feature type="compositionally biased region" description="Polar residues" evidence="3">
    <location>
        <begin position="136"/>
        <end position="151"/>
    </location>
</feature>
<feature type="region of interest" description="Disordered" evidence="3">
    <location>
        <begin position="399"/>
        <end position="459"/>
    </location>
</feature>
<keyword evidence="1 2" id="KW-0728">SH3 domain</keyword>
<feature type="region of interest" description="Disordered" evidence="3">
    <location>
        <begin position="665"/>
        <end position="736"/>
    </location>
</feature>
<evidence type="ECO:0000259" key="4">
    <source>
        <dbReference type="PROSITE" id="PS50002"/>
    </source>
</evidence>
<organism evidence="7 8">
    <name type="scientific">Pterulicium gracile</name>
    <dbReference type="NCBI Taxonomy" id="1884261"/>
    <lineage>
        <taxon>Eukaryota</taxon>
        <taxon>Fungi</taxon>
        <taxon>Dikarya</taxon>
        <taxon>Basidiomycota</taxon>
        <taxon>Agaricomycotina</taxon>
        <taxon>Agaricomycetes</taxon>
        <taxon>Agaricomycetidae</taxon>
        <taxon>Agaricales</taxon>
        <taxon>Pleurotineae</taxon>
        <taxon>Pterulaceae</taxon>
        <taxon>Pterulicium</taxon>
    </lineage>
</organism>
<evidence type="ECO:0000259" key="6">
    <source>
        <dbReference type="PROSITE" id="PS50105"/>
    </source>
</evidence>
<dbReference type="PROSITE" id="PS50105">
    <property type="entry name" value="SAM_DOMAIN"/>
    <property type="match status" value="1"/>
</dbReference>
<feature type="compositionally biased region" description="Polar residues" evidence="3">
    <location>
        <begin position="1247"/>
        <end position="1260"/>
    </location>
</feature>
<feature type="compositionally biased region" description="Acidic residues" evidence="3">
    <location>
        <begin position="261"/>
        <end position="273"/>
    </location>
</feature>
<feature type="domain" description="SAM" evidence="6">
    <location>
        <begin position="535"/>
        <end position="600"/>
    </location>
</feature>
<feature type="region of interest" description="Disordered" evidence="3">
    <location>
        <begin position="238"/>
        <end position="386"/>
    </location>
</feature>
<feature type="domain" description="SH3" evidence="4">
    <location>
        <begin position="2"/>
        <end position="65"/>
    </location>
</feature>
<dbReference type="InterPro" id="IPR001849">
    <property type="entry name" value="PH_domain"/>
</dbReference>
<dbReference type="PANTHER" id="PTHR45929">
    <property type="entry name" value="JAK PATHWAY SIGNAL TRANSDUCTION ADAPTOR MOLECULE"/>
    <property type="match status" value="1"/>
</dbReference>
<feature type="region of interest" description="Disordered" evidence="3">
    <location>
        <begin position="45"/>
        <end position="156"/>
    </location>
</feature>
<feature type="compositionally biased region" description="Basic and acidic residues" evidence="3">
    <location>
        <begin position="785"/>
        <end position="794"/>
    </location>
</feature>